<dbReference type="OrthoDB" id="9807767at2"/>
<comment type="similarity">
    <text evidence="4">Belongs to the Maf family. YhdE subfamily.</text>
</comment>
<dbReference type="CDD" id="cd00555">
    <property type="entry name" value="Maf"/>
    <property type="match status" value="1"/>
</dbReference>
<comment type="cofactor">
    <cofactor evidence="1 4">
        <name>a divalent metal cation</name>
        <dbReference type="ChEBI" id="CHEBI:60240"/>
    </cofactor>
</comment>
<feature type="site" description="Important for substrate specificity" evidence="4">
    <location>
        <position position="17"/>
    </location>
</feature>
<dbReference type="PIRSF" id="PIRSF006305">
    <property type="entry name" value="Maf"/>
    <property type="match status" value="1"/>
</dbReference>
<comment type="subcellular location">
    <subcellularLocation>
        <location evidence="4">Cytoplasm</location>
    </subcellularLocation>
</comment>
<dbReference type="EC" id="3.6.1.9" evidence="4"/>
<dbReference type="GO" id="GO:0036218">
    <property type="term" value="F:dTTP diphosphatase activity"/>
    <property type="evidence" value="ECO:0007669"/>
    <property type="project" value="RHEA"/>
</dbReference>
<name>A0A4U5TQK2_9FLAO</name>
<dbReference type="Pfam" id="PF02545">
    <property type="entry name" value="Maf"/>
    <property type="match status" value="1"/>
</dbReference>
<comment type="catalytic activity">
    <reaction evidence="4">
        <text>UTP + H2O = UMP + diphosphate + H(+)</text>
        <dbReference type="Rhea" id="RHEA:29395"/>
        <dbReference type="ChEBI" id="CHEBI:15377"/>
        <dbReference type="ChEBI" id="CHEBI:15378"/>
        <dbReference type="ChEBI" id="CHEBI:33019"/>
        <dbReference type="ChEBI" id="CHEBI:46398"/>
        <dbReference type="ChEBI" id="CHEBI:57865"/>
        <dbReference type="EC" id="3.6.1.9"/>
    </reaction>
</comment>
<dbReference type="Proteomes" id="UP000306552">
    <property type="component" value="Unassembled WGS sequence"/>
</dbReference>
<dbReference type="PANTHER" id="PTHR43213:SF5">
    <property type="entry name" value="BIFUNCTIONAL DTTP_UTP PYROPHOSPHATASE_METHYLTRANSFERASE PROTEIN-RELATED"/>
    <property type="match status" value="1"/>
</dbReference>
<evidence type="ECO:0000313" key="5">
    <source>
        <dbReference type="EMBL" id="TKS56182.1"/>
    </source>
</evidence>
<reference evidence="5 6" key="1">
    <citation type="submission" date="2019-04" db="EMBL/GenBank/DDBJ databases">
        <title>Psychroflexus halotolerans sp. nov., isolated from a marine solar saltern.</title>
        <authorList>
            <person name="Feng X."/>
        </authorList>
    </citation>
    <scope>NUCLEOTIDE SEQUENCE [LARGE SCALE GENOMIC DNA]</scope>
    <source>
        <strain evidence="5 6">WDS2C27</strain>
    </source>
</reference>
<organism evidence="5 6">
    <name type="scientific">Mesohalobacter halotolerans</name>
    <dbReference type="NCBI Taxonomy" id="1883405"/>
    <lineage>
        <taxon>Bacteria</taxon>
        <taxon>Pseudomonadati</taxon>
        <taxon>Bacteroidota</taxon>
        <taxon>Flavobacteriia</taxon>
        <taxon>Flavobacteriales</taxon>
        <taxon>Flavobacteriaceae</taxon>
        <taxon>Mesohalobacter</taxon>
    </lineage>
</organism>
<comment type="catalytic activity">
    <reaction evidence="4">
        <text>dTTP + H2O = dTMP + diphosphate + H(+)</text>
        <dbReference type="Rhea" id="RHEA:28534"/>
        <dbReference type="ChEBI" id="CHEBI:15377"/>
        <dbReference type="ChEBI" id="CHEBI:15378"/>
        <dbReference type="ChEBI" id="CHEBI:33019"/>
        <dbReference type="ChEBI" id="CHEBI:37568"/>
        <dbReference type="ChEBI" id="CHEBI:63528"/>
        <dbReference type="EC" id="3.6.1.9"/>
    </reaction>
</comment>
<dbReference type="InterPro" id="IPR029001">
    <property type="entry name" value="ITPase-like_fam"/>
</dbReference>
<comment type="caution">
    <text evidence="5">The sequence shown here is derived from an EMBL/GenBank/DDBJ whole genome shotgun (WGS) entry which is preliminary data.</text>
</comment>
<dbReference type="GO" id="GO:0009117">
    <property type="term" value="P:nucleotide metabolic process"/>
    <property type="evidence" value="ECO:0007669"/>
    <property type="project" value="UniProtKB-KW"/>
</dbReference>
<dbReference type="AlphaFoldDB" id="A0A4U5TQK2"/>
<feature type="site" description="Important for substrate specificity" evidence="4">
    <location>
        <position position="75"/>
    </location>
</feature>
<evidence type="ECO:0000256" key="1">
    <source>
        <dbReference type="ARBA" id="ARBA00001968"/>
    </source>
</evidence>
<protein>
    <recommendedName>
        <fullName evidence="4">dTTP/UTP pyrophosphatase</fullName>
        <shortName evidence="4">dTTPase/UTPase</shortName>
        <ecNumber evidence="4">3.6.1.9</ecNumber>
    </recommendedName>
    <alternativeName>
        <fullName evidence="4">Nucleoside triphosphate pyrophosphatase</fullName>
    </alternativeName>
    <alternativeName>
        <fullName evidence="4">Nucleotide pyrophosphatase</fullName>
        <shortName evidence="4">Nucleotide PPase</shortName>
    </alternativeName>
</protein>
<dbReference type="EMBL" id="SWMU01000003">
    <property type="protein sequence ID" value="TKS56182.1"/>
    <property type="molecule type" value="Genomic_DNA"/>
</dbReference>
<evidence type="ECO:0000313" key="6">
    <source>
        <dbReference type="Proteomes" id="UP000306552"/>
    </source>
</evidence>
<gene>
    <name evidence="5" type="primary">maf</name>
    <name evidence="5" type="ORF">FCN74_09220</name>
</gene>
<dbReference type="SUPFAM" id="SSF52972">
    <property type="entry name" value="ITPase-like"/>
    <property type="match status" value="1"/>
</dbReference>
<feature type="active site" description="Proton acceptor" evidence="4">
    <location>
        <position position="74"/>
    </location>
</feature>
<dbReference type="Gene3D" id="3.90.950.10">
    <property type="match status" value="1"/>
</dbReference>
<sequence>MKELEKYNIILASGSPRRQQFLKDLDIPFEIKLKSVDEDFPNHLNKEEIPEYLAKLKADAYDDLNENDIIITGDTIVWHKGRALNKAEHENEAYEMISSLQNSWHQVISAFCIKSKDKIIVKSDFTDVFFEELEEDDIWYYIRNYKPYDKAGAYGIQEWIGQIGISKIKGSYFNVMGLPTHLFYKTLKAFIKK</sequence>
<keyword evidence="2 4" id="KW-0378">Hydrolase</keyword>
<dbReference type="HAMAP" id="MF_00528">
    <property type="entry name" value="Maf"/>
    <property type="match status" value="1"/>
</dbReference>
<dbReference type="NCBIfam" id="TIGR00172">
    <property type="entry name" value="maf"/>
    <property type="match status" value="1"/>
</dbReference>
<keyword evidence="4" id="KW-0963">Cytoplasm</keyword>
<evidence type="ECO:0000256" key="4">
    <source>
        <dbReference type="HAMAP-Rule" id="MF_00528"/>
    </source>
</evidence>
<dbReference type="PANTHER" id="PTHR43213">
    <property type="entry name" value="BIFUNCTIONAL DTTP/UTP PYROPHOSPHATASE/METHYLTRANSFERASE PROTEIN-RELATED"/>
    <property type="match status" value="1"/>
</dbReference>
<proteinExistence type="inferred from homology"/>
<comment type="caution">
    <text evidence="4">Lacks conserved residue(s) required for the propagation of feature annotation.</text>
</comment>
<accession>A0A4U5TQK2</accession>
<comment type="function">
    <text evidence="4">Nucleoside triphosphate pyrophosphatase that hydrolyzes dTTP and UTP. May have a dual role in cell division arrest and in preventing the incorporation of modified nucleotides into cellular nucleic acids.</text>
</comment>
<dbReference type="RefSeq" id="WP_138932300.1">
    <property type="nucleotide sequence ID" value="NZ_SWMU01000003.1"/>
</dbReference>
<feature type="site" description="Important for substrate specificity" evidence="4">
    <location>
        <position position="157"/>
    </location>
</feature>
<dbReference type="GO" id="GO:0036221">
    <property type="term" value="F:UTP diphosphatase activity"/>
    <property type="evidence" value="ECO:0007669"/>
    <property type="project" value="RHEA"/>
</dbReference>
<evidence type="ECO:0000256" key="2">
    <source>
        <dbReference type="ARBA" id="ARBA00022801"/>
    </source>
</evidence>
<dbReference type="GO" id="GO:0005737">
    <property type="term" value="C:cytoplasm"/>
    <property type="evidence" value="ECO:0007669"/>
    <property type="project" value="UniProtKB-SubCell"/>
</dbReference>
<dbReference type="InterPro" id="IPR003697">
    <property type="entry name" value="Maf-like"/>
</dbReference>
<evidence type="ECO:0000256" key="3">
    <source>
        <dbReference type="ARBA" id="ARBA00023080"/>
    </source>
</evidence>
<keyword evidence="6" id="KW-1185">Reference proteome</keyword>
<keyword evidence="3 4" id="KW-0546">Nucleotide metabolism</keyword>